<dbReference type="OrthoDB" id="571365at2"/>
<protein>
    <submittedName>
        <fullName evidence="1">Uncharacterized protein</fullName>
    </submittedName>
</protein>
<gene>
    <name evidence="1" type="ordered locus">PCC8801_0061</name>
</gene>
<reference evidence="2" key="1">
    <citation type="journal article" date="2011" name="MBio">
        <title>Novel metabolic attributes of the genus Cyanothece, comprising a group of unicellular nitrogen-fixing Cyanobacteria.</title>
        <authorList>
            <person name="Bandyopadhyay A."/>
            <person name="Elvitigala T."/>
            <person name="Welsh E."/>
            <person name="Stockel J."/>
            <person name="Liberton M."/>
            <person name="Min H."/>
            <person name="Sherman L.A."/>
            <person name="Pakrasi H.B."/>
        </authorList>
    </citation>
    <scope>NUCLEOTIDE SEQUENCE [LARGE SCALE GENOMIC DNA]</scope>
    <source>
        <strain evidence="2">PCC 8801</strain>
    </source>
</reference>
<evidence type="ECO:0000313" key="1">
    <source>
        <dbReference type="EMBL" id="ACK64168.1"/>
    </source>
</evidence>
<keyword evidence="2" id="KW-1185">Reference proteome</keyword>
<sequence>MIVNIKIMLPQKYTLKDTFFCLIISNILLILLTPKIAFGEPFSPEDNPPKNTNNLPQNSLDLPPEMIQESPVLQRWLKEIPDVLDDIHNDPSFRTVIRIGYTEFPSTKHDGGLNIGVKDIFIGKTGLTISGDYQTSFGDRDAGGVDLQYYLLPLGSYINVAPSLGYRAISTNNYSEDGINIGGKVILPLSRTGASDISFSQRFISPGNQDEVGITNVSFGYALTKQIRLSTEIEKQNSRVKKDSQVSIMLEWMP</sequence>
<accession>B7K0L4</accession>
<dbReference type="KEGG" id="cyp:PCC8801_0061"/>
<dbReference type="RefSeq" id="WP_012593445.1">
    <property type="nucleotide sequence ID" value="NC_011726.1"/>
</dbReference>
<organism evidence="1 2">
    <name type="scientific">Rippkaea orientalis (strain PCC 8801 / RF-1)</name>
    <name type="common">Cyanothece sp. (strain PCC 8801)</name>
    <dbReference type="NCBI Taxonomy" id="41431"/>
    <lineage>
        <taxon>Bacteria</taxon>
        <taxon>Bacillati</taxon>
        <taxon>Cyanobacteriota</taxon>
        <taxon>Cyanophyceae</taxon>
        <taxon>Oscillatoriophycideae</taxon>
        <taxon>Chroococcales</taxon>
        <taxon>Aphanothecaceae</taxon>
        <taxon>Rippkaea</taxon>
        <taxon>Rippkaea orientalis</taxon>
    </lineage>
</organism>
<dbReference type="AlphaFoldDB" id="B7K0L4"/>
<proteinExistence type="predicted"/>
<dbReference type="HOGENOM" id="CLU_080710_0_0_3"/>
<dbReference type="EMBL" id="CP001287">
    <property type="protein sequence ID" value="ACK64168.1"/>
    <property type="molecule type" value="Genomic_DNA"/>
</dbReference>
<dbReference type="Proteomes" id="UP000008204">
    <property type="component" value="Chromosome"/>
</dbReference>
<dbReference type="eggNOG" id="ENOG502Z8M9">
    <property type="taxonomic scope" value="Bacteria"/>
</dbReference>
<evidence type="ECO:0000313" key="2">
    <source>
        <dbReference type="Proteomes" id="UP000008204"/>
    </source>
</evidence>
<dbReference type="STRING" id="41431.PCC8801_0061"/>
<name>B7K0L4_RIPO1</name>